<reference evidence="2 3" key="1">
    <citation type="submission" date="2020-05" db="EMBL/GenBank/DDBJ databases">
        <title>Draft genome sequence of Mycobacterium hippocampi DL, isolated from European seabass, Dicentrarchus labrax, reared in fish farms.</title>
        <authorList>
            <person name="Stathopoulou P."/>
            <person name="Asimakis E."/>
            <person name="Tzokas K."/>
            <person name="Batargias C."/>
            <person name="Tsiamis G."/>
        </authorList>
    </citation>
    <scope>NUCLEOTIDE SEQUENCE [LARGE SCALE GENOMIC DNA]</scope>
    <source>
        <strain evidence="2 3">DL</strain>
    </source>
</reference>
<feature type="domain" description="Glycosyltransferase 2-like" evidence="1">
    <location>
        <begin position="147"/>
        <end position="256"/>
    </location>
</feature>
<dbReference type="InterPro" id="IPR050834">
    <property type="entry name" value="Glycosyltransf_2"/>
</dbReference>
<dbReference type="CDD" id="cd00761">
    <property type="entry name" value="Glyco_tranf_GTA_type"/>
    <property type="match status" value="1"/>
</dbReference>
<evidence type="ECO:0000313" key="3">
    <source>
        <dbReference type="Proteomes" id="UP000570517"/>
    </source>
</evidence>
<dbReference type="AlphaFoldDB" id="A0A850PSW3"/>
<dbReference type="InterPro" id="IPR001173">
    <property type="entry name" value="Glyco_trans_2-like"/>
</dbReference>
<proteinExistence type="predicted"/>
<dbReference type="EMBL" id="JABFYL010000049">
    <property type="protein sequence ID" value="NVN53399.1"/>
    <property type="molecule type" value="Genomic_DNA"/>
</dbReference>
<protein>
    <recommendedName>
        <fullName evidence="1">Glycosyltransferase 2-like domain-containing protein</fullName>
    </recommendedName>
</protein>
<dbReference type="Pfam" id="PF00535">
    <property type="entry name" value="Glycos_transf_2"/>
    <property type="match status" value="1"/>
</dbReference>
<organism evidence="2 3">
    <name type="scientific">Mycolicibacterium hippocampi</name>
    <dbReference type="NCBI Taxonomy" id="659824"/>
    <lineage>
        <taxon>Bacteria</taxon>
        <taxon>Bacillati</taxon>
        <taxon>Actinomycetota</taxon>
        <taxon>Actinomycetes</taxon>
        <taxon>Mycobacteriales</taxon>
        <taxon>Mycobacteriaceae</taxon>
        <taxon>Mycolicibacterium</taxon>
    </lineage>
</organism>
<dbReference type="Proteomes" id="UP000570517">
    <property type="component" value="Unassembled WGS sequence"/>
</dbReference>
<dbReference type="RefSeq" id="WP_178361623.1">
    <property type="nucleotide sequence ID" value="NZ_JABFYL010000049.1"/>
</dbReference>
<keyword evidence="3" id="KW-1185">Reference proteome</keyword>
<dbReference type="SUPFAM" id="SSF53448">
    <property type="entry name" value="Nucleotide-diphospho-sugar transferases"/>
    <property type="match status" value="1"/>
</dbReference>
<accession>A0A850PSW3</accession>
<dbReference type="InterPro" id="IPR029044">
    <property type="entry name" value="Nucleotide-diphossugar_trans"/>
</dbReference>
<name>A0A850PSW3_9MYCO</name>
<sequence length="475" mass="51007">MTGLLTGPLARQQPLDACARQGGATRDVTRPIVFDDLPAVCVEVDLGAPPDVLERIDDEGNPRTVFVLVRLHTHPLGTVILDSTCDLRWLTHASTVWSSMRDAANAHLVADGLPVVGDWTELAGPPTSTPRCVSRRRTVLANPPRVTVVVATRDRPRLLRTCLDALLDLTYPDYEVVVVDSAPATSATATLVNNGYCQYVRYVRENSRGLAAARNRGLHEATGSIIAFVHDDVIVDRHWLTAVAEGFHTSAAVGCVTGLVAPTELVTAAQLLRHHHDSAGRPFTQTVFGTTRHRPGAALSISSARCLGSGANMAFDTAVLRALGGFDPATGIGTSAHGGDDLAAFARVLLDHELVHQPSAVAVRRHDRDVAGLLDQAYDYGVGLGVAMTSVLLREPGIWAACLRRFPAALVRAIKVSVGRNQSGYAGLPVDLTRIERRGLLAGPVVYLVSRWRGSRPPAEVTVAAPRPMQARWRR</sequence>
<comment type="caution">
    <text evidence="2">The sequence shown here is derived from an EMBL/GenBank/DDBJ whole genome shotgun (WGS) entry which is preliminary data.</text>
</comment>
<dbReference type="Gene3D" id="3.90.550.10">
    <property type="entry name" value="Spore Coat Polysaccharide Biosynthesis Protein SpsA, Chain A"/>
    <property type="match status" value="1"/>
</dbReference>
<dbReference type="PANTHER" id="PTHR43685">
    <property type="entry name" value="GLYCOSYLTRANSFERASE"/>
    <property type="match status" value="1"/>
</dbReference>
<dbReference type="PANTHER" id="PTHR43685:SF14">
    <property type="entry name" value="GLYCOSYLTRANSFERASE 2-LIKE DOMAIN-CONTAINING PROTEIN"/>
    <property type="match status" value="1"/>
</dbReference>
<gene>
    <name evidence="2" type="ORF">HLY00_3744</name>
</gene>
<evidence type="ECO:0000313" key="2">
    <source>
        <dbReference type="EMBL" id="NVN53399.1"/>
    </source>
</evidence>
<evidence type="ECO:0000259" key="1">
    <source>
        <dbReference type="Pfam" id="PF00535"/>
    </source>
</evidence>